<reference evidence="2 3" key="1">
    <citation type="journal article" date="2009" name="Stand. Genomic Sci.">
        <title>Complete genome sequence of Pirellula staleyi type strain (ATCC 27377).</title>
        <authorList>
            <person name="Clum A."/>
            <person name="Tindall B.J."/>
            <person name="Sikorski J."/>
            <person name="Ivanova N."/>
            <person name="Mavrommatis K."/>
            <person name="Lucas S."/>
            <person name="Glavina del Rio T."/>
            <person name="Nolan M."/>
            <person name="Chen F."/>
            <person name="Tice H."/>
            <person name="Pitluck S."/>
            <person name="Cheng J.F."/>
            <person name="Chertkov O."/>
            <person name="Brettin T."/>
            <person name="Han C."/>
            <person name="Detter J.C."/>
            <person name="Kuske C."/>
            <person name="Bruce D."/>
            <person name="Goodwin L."/>
            <person name="Ovchinikova G."/>
            <person name="Pati A."/>
            <person name="Mikhailova N."/>
            <person name="Chen A."/>
            <person name="Palaniappan K."/>
            <person name="Land M."/>
            <person name="Hauser L."/>
            <person name="Chang Y.J."/>
            <person name="Jeffries C.D."/>
            <person name="Chain P."/>
            <person name="Rohde M."/>
            <person name="Goker M."/>
            <person name="Bristow J."/>
            <person name="Eisen J.A."/>
            <person name="Markowitz V."/>
            <person name="Hugenholtz P."/>
            <person name="Kyrpides N.C."/>
            <person name="Klenk H.P."/>
            <person name="Lapidus A."/>
        </authorList>
    </citation>
    <scope>NUCLEOTIDE SEQUENCE [LARGE SCALE GENOMIC DNA]</scope>
    <source>
        <strain evidence="3">ATCC 27377 / DSM 6068 / ICPB 4128</strain>
    </source>
</reference>
<gene>
    <name evidence="2" type="ordered locus">Psta_2277</name>
</gene>
<feature type="region of interest" description="Disordered" evidence="1">
    <location>
        <begin position="200"/>
        <end position="245"/>
    </location>
</feature>
<dbReference type="EMBL" id="CP001848">
    <property type="protein sequence ID" value="ADB16947.1"/>
    <property type="molecule type" value="Genomic_DNA"/>
</dbReference>
<protein>
    <submittedName>
        <fullName evidence="2">Uncharacterized protein</fullName>
    </submittedName>
</protein>
<name>D2R3J3_PIRSD</name>
<dbReference type="OrthoDB" id="9847193at2"/>
<feature type="compositionally biased region" description="Acidic residues" evidence="1">
    <location>
        <begin position="204"/>
        <end position="215"/>
    </location>
</feature>
<dbReference type="eggNOG" id="ENOG5034AEM">
    <property type="taxonomic scope" value="Bacteria"/>
</dbReference>
<keyword evidence="3" id="KW-1185">Reference proteome</keyword>
<dbReference type="PANTHER" id="PTHR48125">
    <property type="entry name" value="LP07818P1"/>
    <property type="match status" value="1"/>
</dbReference>
<organism evidence="2 3">
    <name type="scientific">Pirellula staleyi (strain ATCC 27377 / DSM 6068 / ICPB 4128)</name>
    <name type="common">Pirella staleyi</name>
    <dbReference type="NCBI Taxonomy" id="530564"/>
    <lineage>
        <taxon>Bacteria</taxon>
        <taxon>Pseudomonadati</taxon>
        <taxon>Planctomycetota</taxon>
        <taxon>Planctomycetia</taxon>
        <taxon>Pirellulales</taxon>
        <taxon>Pirellulaceae</taxon>
        <taxon>Pirellula</taxon>
    </lineage>
</organism>
<proteinExistence type="predicted"/>
<feature type="compositionally biased region" description="Pro residues" evidence="1">
    <location>
        <begin position="807"/>
        <end position="836"/>
    </location>
</feature>
<dbReference type="HOGENOM" id="CLU_339752_0_0_0"/>
<dbReference type="KEGG" id="psl:Psta_2277"/>
<dbReference type="AlphaFoldDB" id="D2R3J3"/>
<accession>D2R3J3</accession>
<evidence type="ECO:0000313" key="3">
    <source>
        <dbReference type="Proteomes" id="UP000001887"/>
    </source>
</evidence>
<sequence length="836" mass="89688">MPLDADSIKCLETVKRGTPARFVAASKGGKIVGCVVYRKGGYDGHAKRAKESGGTLCFGVVNGTGAALVFNLARADKFEAAPTKDLALREYVNEGNDLKLKPVFAIINTLPVVADDDNDAAGYLSLDEWRERIEGIRQAQGFDAKKELLKDEATVLSQEASLAKLDPALQANPERAAEVGAVHAKVREVLQGLSAQLKQWAESSSEESESESDELDTPRQMPPVPATPNRPRANMRVNPGPTVQQQPVAPVQQVPVQPVAPVQPVPVQPVAPVQQAPAQPAIPPLTQAEQQVRNLQNAMSADVARKGAAINGVKPPFTSKEVKDIMTEVESDAASDFGQICNRMVININTGRNPDNYEGILTRCTEGIALAQKYLKDHKDPTIGKLPERVLKRKQYCELFIVKFQKTIDDTKLAEEAALALVKTYGAVAAKNAPPPPMEAKEELEKLLDSSLISSTTKQRIQQVAQLIQQNCVAAGNQALAALPADAPRTRRADIMLRQGCYKKPDSGTSDIRLLKNPDGSIAYAFKSAVGEAPQALDLLGLDDGACAVREELCSAANDEFLRQTGIDLGFPKVEVTTIAGKTGALIDGVRGKMADPEEVSQLSRRDGVPQADIDAAILAVKTLPDLVTPESLQKVVVSALLTNQWDAKWGNMIIENNNARPIDGGGAYPTQKMIDEYNDDINRRGLQMAFSTIVSYPAANYMPQSGQPLPAAQQPMDAALKTAIQQFDPDQYATALTARKNQVVANNPSVAGPNGHDLLPPASLKLTKDSALAMKAILAAKPNISLYDFVTDYETWLKTWLAANATPPPAPPRPTTPAPQVPPARPAAPPPGTGN</sequence>
<feature type="region of interest" description="Disordered" evidence="1">
    <location>
        <begin position="805"/>
        <end position="836"/>
    </location>
</feature>
<evidence type="ECO:0000256" key="1">
    <source>
        <dbReference type="SAM" id="MobiDB-lite"/>
    </source>
</evidence>
<evidence type="ECO:0000313" key="2">
    <source>
        <dbReference type="EMBL" id="ADB16947.1"/>
    </source>
</evidence>
<dbReference type="PANTHER" id="PTHR48125:SF10">
    <property type="entry name" value="OS12G0136300 PROTEIN"/>
    <property type="match status" value="1"/>
</dbReference>
<dbReference type="Proteomes" id="UP000001887">
    <property type="component" value="Chromosome"/>
</dbReference>